<dbReference type="NCBIfam" id="TIGR03046">
    <property type="entry name" value="PS_II_psbV2"/>
    <property type="match status" value="1"/>
</dbReference>
<organism evidence="9 10">
    <name type="scientific">Phormidium pseudopriestleyi FRX01</name>
    <dbReference type="NCBI Taxonomy" id="1759528"/>
    <lineage>
        <taxon>Bacteria</taxon>
        <taxon>Bacillati</taxon>
        <taxon>Cyanobacteriota</taxon>
        <taxon>Cyanophyceae</taxon>
        <taxon>Oscillatoriophycideae</taxon>
        <taxon>Oscillatoriales</taxon>
        <taxon>Oscillatoriaceae</taxon>
        <taxon>Phormidium</taxon>
    </lineage>
</organism>
<keyword evidence="6 7" id="KW-0408">Iron</keyword>
<comment type="caution">
    <text evidence="9">The sequence shown here is derived from an EMBL/GenBank/DDBJ whole genome shotgun (WGS) entry which is preliminary data.</text>
</comment>
<dbReference type="Pfam" id="PF14495">
    <property type="entry name" value="Cytochrom_C550"/>
    <property type="match status" value="1"/>
</dbReference>
<dbReference type="PROSITE" id="PS51007">
    <property type="entry name" value="CYTC"/>
    <property type="match status" value="1"/>
</dbReference>
<evidence type="ECO:0000256" key="3">
    <source>
        <dbReference type="ARBA" id="ARBA00022617"/>
    </source>
</evidence>
<dbReference type="Gene3D" id="1.10.760.10">
    <property type="entry name" value="Cytochrome c-like domain"/>
    <property type="match status" value="1"/>
</dbReference>
<keyword evidence="4 7" id="KW-0479">Metal-binding</keyword>
<evidence type="ECO:0000313" key="9">
    <source>
        <dbReference type="EMBL" id="MBO0348043.1"/>
    </source>
</evidence>
<dbReference type="RefSeq" id="WP_207086611.1">
    <property type="nucleotide sequence ID" value="NZ_JAFLQW010000066.1"/>
</dbReference>
<dbReference type="InterPro" id="IPR009056">
    <property type="entry name" value="Cyt_c-like_dom"/>
</dbReference>
<keyword evidence="3 7" id="KW-0349">Heme</keyword>
<keyword evidence="1" id="KW-0813">Transport</keyword>
<protein>
    <submittedName>
        <fullName evidence="9">Photosystem II cytochrome PsbV2</fullName>
    </submittedName>
</protein>
<dbReference type="Proteomes" id="UP000664844">
    <property type="component" value="Unassembled WGS sequence"/>
</dbReference>
<keyword evidence="2" id="KW-0602">Photosynthesis</keyword>
<evidence type="ECO:0000256" key="5">
    <source>
        <dbReference type="ARBA" id="ARBA00022982"/>
    </source>
</evidence>
<proteinExistence type="predicted"/>
<dbReference type="InterPro" id="IPR036909">
    <property type="entry name" value="Cyt_c-like_dom_sf"/>
</dbReference>
<evidence type="ECO:0000313" key="10">
    <source>
        <dbReference type="Proteomes" id="UP000664844"/>
    </source>
</evidence>
<dbReference type="InterPro" id="IPR029490">
    <property type="entry name" value="Cytochrom_C550"/>
</dbReference>
<evidence type="ECO:0000256" key="2">
    <source>
        <dbReference type="ARBA" id="ARBA00022531"/>
    </source>
</evidence>
<evidence type="ECO:0000256" key="4">
    <source>
        <dbReference type="ARBA" id="ARBA00022723"/>
    </source>
</evidence>
<reference evidence="9 10" key="1">
    <citation type="submission" date="2021-03" db="EMBL/GenBank/DDBJ databases">
        <title>Metabolic Capacity of the Antarctic Cyanobacterium Phormidium pseudopriestleyi that Sustains Oxygenic Photosynthesis in the Presence of Hydrogen Sulfide.</title>
        <authorList>
            <person name="Lumian J.E."/>
            <person name="Jungblut A.D."/>
            <person name="Dillon M.L."/>
            <person name="Hawes I."/>
            <person name="Doran P.T."/>
            <person name="Mackey T.J."/>
            <person name="Dick G.J."/>
            <person name="Grettenberger C.L."/>
            <person name="Sumner D.Y."/>
        </authorList>
    </citation>
    <scope>NUCLEOTIDE SEQUENCE [LARGE SCALE GENOMIC DNA]</scope>
    <source>
        <strain evidence="9 10">FRX01</strain>
    </source>
</reference>
<evidence type="ECO:0000259" key="8">
    <source>
        <dbReference type="PROSITE" id="PS51007"/>
    </source>
</evidence>
<dbReference type="SUPFAM" id="SSF46626">
    <property type="entry name" value="Cytochrome c"/>
    <property type="match status" value="1"/>
</dbReference>
<evidence type="ECO:0000256" key="7">
    <source>
        <dbReference type="PROSITE-ProRule" id="PRU00433"/>
    </source>
</evidence>
<keyword evidence="5" id="KW-0249">Electron transport</keyword>
<sequence length="166" mass="18652">MLPKFLIRSVVAIVVIGLNFMTFTLPAQADSVDLYLRRYLQVTEPVPIEMNQQGETRLFSPESLHEGKELFKQNCLNCHVGGATLPYPVVSLSLEALRGATPPRNNIESLVAYMRSPMSYDGSEDIYWCREVPETWLPTDQVENMAAFIIRAAQKAPGWGTKDFKG</sequence>
<feature type="domain" description="Cytochrome c" evidence="8">
    <location>
        <begin position="62"/>
        <end position="153"/>
    </location>
</feature>
<accession>A0ABS3FLX9</accession>
<evidence type="ECO:0000256" key="6">
    <source>
        <dbReference type="ARBA" id="ARBA00023004"/>
    </source>
</evidence>
<keyword evidence="10" id="KW-1185">Reference proteome</keyword>
<name>A0ABS3FLX9_9CYAN</name>
<gene>
    <name evidence="9" type="primary">psbV2</name>
    <name evidence="9" type="ORF">J0895_02775</name>
</gene>
<dbReference type="EMBL" id="JAFLQW010000066">
    <property type="protein sequence ID" value="MBO0348043.1"/>
    <property type="molecule type" value="Genomic_DNA"/>
</dbReference>
<evidence type="ECO:0000256" key="1">
    <source>
        <dbReference type="ARBA" id="ARBA00022448"/>
    </source>
</evidence>